<dbReference type="EMBL" id="CP030941">
    <property type="protein sequence ID" value="UUP17990.1"/>
    <property type="molecule type" value="Genomic_DNA"/>
</dbReference>
<dbReference type="RefSeq" id="WP_338530262.1">
    <property type="nucleotide sequence ID" value="NZ_CP030941.1"/>
</dbReference>
<keyword evidence="2" id="KW-0808">Transferase</keyword>
<dbReference type="Pfam" id="PF06754">
    <property type="entry name" value="PhnG"/>
    <property type="match status" value="1"/>
</dbReference>
<evidence type="ECO:0000313" key="2">
    <source>
        <dbReference type="EMBL" id="UUP17990.1"/>
    </source>
</evidence>
<dbReference type="Proteomes" id="UP001342418">
    <property type="component" value="Chromosome"/>
</dbReference>
<feature type="compositionally biased region" description="Basic and acidic residues" evidence="1">
    <location>
        <begin position="126"/>
        <end position="137"/>
    </location>
</feature>
<feature type="region of interest" description="Disordered" evidence="1">
    <location>
        <begin position="126"/>
        <end position="152"/>
    </location>
</feature>
<dbReference type="EC" id="2.7.8.37" evidence="2"/>
<dbReference type="InterPro" id="IPR009609">
    <property type="entry name" value="Phosphonate_metab_PhnG"/>
</dbReference>
<evidence type="ECO:0000256" key="1">
    <source>
        <dbReference type="SAM" id="MobiDB-lite"/>
    </source>
</evidence>
<keyword evidence="3" id="KW-1185">Reference proteome</keyword>
<proteinExistence type="predicted"/>
<evidence type="ECO:0000313" key="3">
    <source>
        <dbReference type="Proteomes" id="UP001342418"/>
    </source>
</evidence>
<accession>A0ABY5MJ06</accession>
<sequence length="152" mass="16205">MAEPEQSQFSRREAMAVLARAPEDRVMALFAASGLPEAATALRGPETGLVALRGRIGGGGAAFNFGEATVTRASVKLPTGEIGHSYALGRAREKARVAAVIDALAQKPENRARIADAILAPLRAEQREADGRRREETAATQVDFFTMTRGED</sequence>
<dbReference type="GO" id="GO:0061693">
    <property type="term" value="F:alpha-D-ribose 1-methylphosphonate 5-triphosphate synthase activity"/>
    <property type="evidence" value="ECO:0007669"/>
    <property type="project" value="UniProtKB-EC"/>
</dbReference>
<gene>
    <name evidence="2" type="primary">phnG</name>
    <name evidence="2" type="ORF">NTH_02466</name>
</gene>
<organism evidence="2 3">
    <name type="scientific">Nitratireductor thuwali</name>
    <dbReference type="NCBI Taxonomy" id="2267699"/>
    <lineage>
        <taxon>Bacteria</taxon>
        <taxon>Pseudomonadati</taxon>
        <taxon>Pseudomonadota</taxon>
        <taxon>Alphaproteobacteria</taxon>
        <taxon>Hyphomicrobiales</taxon>
        <taxon>Phyllobacteriaceae</taxon>
        <taxon>Nitratireductor</taxon>
    </lineage>
</organism>
<name>A0ABY5MJ06_9HYPH</name>
<dbReference type="NCBIfam" id="TIGR03293">
    <property type="entry name" value="PhnG_redo"/>
    <property type="match status" value="1"/>
</dbReference>
<protein>
    <submittedName>
        <fullName evidence="2">Alpha-D-ribose 1-methylphosphonate 5-triphosphate synthase subunit PhnG</fullName>
        <ecNumber evidence="2">2.7.8.37</ecNumber>
    </submittedName>
</protein>
<reference evidence="2 3" key="1">
    <citation type="submission" date="2018-07" db="EMBL/GenBank/DDBJ databases">
        <title>Genome sequence of Nitratireductor thuwali#1536.</title>
        <authorList>
            <person name="Michoud G."/>
            <person name="Merlino G."/>
            <person name="Sefrji F.O."/>
            <person name="Daffonchio D."/>
        </authorList>
    </citation>
    <scope>NUCLEOTIDE SEQUENCE [LARGE SCALE GENOMIC DNA]</scope>
    <source>
        <strain evidence="3">Nit1536</strain>
    </source>
</reference>